<evidence type="ECO:0000313" key="3">
    <source>
        <dbReference type="Proteomes" id="UP000762703"/>
    </source>
</evidence>
<dbReference type="Proteomes" id="UP000762703">
    <property type="component" value="Unassembled WGS sequence"/>
</dbReference>
<dbReference type="AlphaFoldDB" id="A0A8T3VJ35"/>
<keyword evidence="1" id="KW-0472">Membrane</keyword>
<accession>A0A8T3VJ35</accession>
<evidence type="ECO:0000313" key="2">
    <source>
        <dbReference type="EMBL" id="MBE6505303.1"/>
    </source>
</evidence>
<reference evidence="2" key="1">
    <citation type="submission" date="2019-04" db="EMBL/GenBank/DDBJ databases">
        <title>Evolution of Biomass-Degrading Anaerobic Consortia Revealed by Metagenomics.</title>
        <authorList>
            <person name="Peng X."/>
        </authorList>
    </citation>
    <scope>NUCLEOTIDE SEQUENCE</scope>
    <source>
        <strain evidence="2">SIG12</strain>
    </source>
</reference>
<proteinExistence type="predicted"/>
<organism evidence="2 3">
    <name type="scientific">Methanobrevibacter millerae</name>
    <dbReference type="NCBI Taxonomy" id="230361"/>
    <lineage>
        <taxon>Archaea</taxon>
        <taxon>Methanobacteriati</taxon>
        <taxon>Methanobacteriota</taxon>
        <taxon>Methanomada group</taxon>
        <taxon>Methanobacteria</taxon>
        <taxon>Methanobacteriales</taxon>
        <taxon>Methanobacteriaceae</taxon>
        <taxon>Methanobrevibacter</taxon>
    </lineage>
</organism>
<feature type="transmembrane region" description="Helical" evidence="1">
    <location>
        <begin position="40"/>
        <end position="63"/>
    </location>
</feature>
<sequence>MNIFHKKINQAKYPLTPAEPTHRAWTIYDELKDLWIGNNAAIGLLIISICIIILLFMMGYAFANGHLHVLSTESNVYEHLDQIVLFYGGV</sequence>
<protein>
    <submittedName>
        <fullName evidence="2">Uncharacterized protein</fullName>
    </submittedName>
</protein>
<evidence type="ECO:0000256" key="1">
    <source>
        <dbReference type="SAM" id="Phobius"/>
    </source>
</evidence>
<gene>
    <name evidence="2" type="ORF">E7Z73_06135</name>
</gene>
<dbReference type="RefSeq" id="WP_303736952.1">
    <property type="nucleotide sequence ID" value="NZ_SUTE01000044.1"/>
</dbReference>
<keyword evidence="1" id="KW-0812">Transmembrane</keyword>
<comment type="caution">
    <text evidence="2">The sequence shown here is derived from an EMBL/GenBank/DDBJ whole genome shotgun (WGS) entry which is preliminary data.</text>
</comment>
<dbReference type="EMBL" id="SUTE01000044">
    <property type="protein sequence ID" value="MBE6505303.1"/>
    <property type="molecule type" value="Genomic_DNA"/>
</dbReference>
<keyword evidence="1" id="KW-1133">Transmembrane helix</keyword>
<name>A0A8T3VJ35_9EURY</name>